<name>T1JNV3_STRMM</name>
<evidence type="ECO:0000256" key="1">
    <source>
        <dbReference type="ARBA" id="ARBA00017902"/>
    </source>
</evidence>
<dbReference type="PANTHER" id="PTHR31019:SF1">
    <property type="entry name" value="SMALL INTEGRAL MEMBRANE PROTEIN 14"/>
    <property type="match status" value="1"/>
</dbReference>
<feature type="region of interest" description="Disordered" evidence="2">
    <location>
        <begin position="80"/>
        <end position="103"/>
    </location>
</feature>
<dbReference type="EMBL" id="JH431506">
    <property type="status" value="NOT_ANNOTATED_CDS"/>
    <property type="molecule type" value="Genomic_DNA"/>
</dbReference>
<keyword evidence="3" id="KW-0812">Transmembrane</keyword>
<feature type="compositionally biased region" description="Low complexity" evidence="2">
    <location>
        <begin position="86"/>
        <end position="95"/>
    </location>
</feature>
<dbReference type="PANTHER" id="PTHR31019">
    <property type="entry name" value="SMALL INTEGRAL MEMBRANE PROTEIN 14"/>
    <property type="match status" value="1"/>
</dbReference>
<dbReference type="STRING" id="126957.T1JNV3"/>
<reference evidence="4" key="2">
    <citation type="submission" date="2015-02" db="UniProtKB">
        <authorList>
            <consortium name="EnsemblMetazoa"/>
        </authorList>
    </citation>
    <scope>IDENTIFICATION</scope>
</reference>
<accession>T1JNV3</accession>
<proteinExistence type="predicted"/>
<dbReference type="GO" id="GO:0005783">
    <property type="term" value="C:endoplasmic reticulum"/>
    <property type="evidence" value="ECO:0007669"/>
    <property type="project" value="TreeGrafter"/>
</dbReference>
<dbReference type="AlphaFoldDB" id="T1JNV3"/>
<dbReference type="EnsemblMetazoa" id="SMAR015532-RA">
    <property type="protein sequence ID" value="SMAR015532-PA"/>
    <property type="gene ID" value="SMAR015532"/>
</dbReference>
<evidence type="ECO:0000256" key="3">
    <source>
        <dbReference type="SAM" id="Phobius"/>
    </source>
</evidence>
<protein>
    <recommendedName>
        <fullName evidence="1">Small integral membrane protein 14</fullName>
    </recommendedName>
</protein>
<keyword evidence="5" id="KW-1185">Reference proteome</keyword>
<dbReference type="OMA" id="ACTDTEC"/>
<reference evidence="5" key="1">
    <citation type="submission" date="2011-05" db="EMBL/GenBank/DDBJ databases">
        <authorList>
            <person name="Richards S.R."/>
            <person name="Qu J."/>
            <person name="Jiang H."/>
            <person name="Jhangiani S.N."/>
            <person name="Agravi P."/>
            <person name="Goodspeed R."/>
            <person name="Gross S."/>
            <person name="Mandapat C."/>
            <person name="Jackson L."/>
            <person name="Mathew T."/>
            <person name="Pu L."/>
            <person name="Thornton R."/>
            <person name="Saada N."/>
            <person name="Wilczek-Boney K.B."/>
            <person name="Lee S."/>
            <person name="Kovar C."/>
            <person name="Wu Y."/>
            <person name="Scherer S.E."/>
            <person name="Worley K.C."/>
            <person name="Muzny D.M."/>
            <person name="Gibbs R."/>
        </authorList>
    </citation>
    <scope>NUCLEOTIDE SEQUENCE</scope>
    <source>
        <strain evidence="5">Brora</strain>
    </source>
</reference>
<dbReference type="PhylomeDB" id="T1JNV3"/>
<sequence length="103" mass="11297">MADDADFDPCECIFTHEAGIRRLISLLRNSQSYCTDNECLQELPGLNSSQSDMSGFVFMLMIWAVLAGLLFLMRPSSLRRRNDGKPSNQGPGNSGAPPPAPIH</sequence>
<evidence type="ECO:0000313" key="5">
    <source>
        <dbReference type="Proteomes" id="UP000014500"/>
    </source>
</evidence>
<dbReference type="eggNOG" id="ENOG502S7T0">
    <property type="taxonomic scope" value="Eukaryota"/>
</dbReference>
<evidence type="ECO:0000313" key="4">
    <source>
        <dbReference type="EnsemblMetazoa" id="SMAR015532-PA"/>
    </source>
</evidence>
<keyword evidence="3" id="KW-1133">Transmembrane helix</keyword>
<organism evidence="4 5">
    <name type="scientific">Strigamia maritima</name>
    <name type="common">European centipede</name>
    <name type="synonym">Geophilus maritimus</name>
    <dbReference type="NCBI Taxonomy" id="126957"/>
    <lineage>
        <taxon>Eukaryota</taxon>
        <taxon>Metazoa</taxon>
        <taxon>Ecdysozoa</taxon>
        <taxon>Arthropoda</taxon>
        <taxon>Myriapoda</taxon>
        <taxon>Chilopoda</taxon>
        <taxon>Pleurostigmophora</taxon>
        <taxon>Geophilomorpha</taxon>
        <taxon>Linotaeniidae</taxon>
        <taxon>Strigamia</taxon>
    </lineage>
</organism>
<dbReference type="Pfam" id="PF11027">
    <property type="entry name" value="DUF2615"/>
    <property type="match status" value="1"/>
</dbReference>
<feature type="transmembrane region" description="Helical" evidence="3">
    <location>
        <begin position="53"/>
        <end position="72"/>
    </location>
</feature>
<dbReference type="InterPro" id="IPR020309">
    <property type="entry name" value="Smim-14"/>
</dbReference>
<keyword evidence="3" id="KW-0472">Membrane</keyword>
<dbReference type="HOGENOM" id="CLU_152284_0_0_1"/>
<dbReference type="Proteomes" id="UP000014500">
    <property type="component" value="Unassembled WGS sequence"/>
</dbReference>
<evidence type="ECO:0000256" key="2">
    <source>
        <dbReference type="SAM" id="MobiDB-lite"/>
    </source>
</evidence>